<dbReference type="EMBL" id="DS268466">
    <property type="protein sequence ID" value="EFP06944.1"/>
    <property type="molecule type" value="Genomic_DNA"/>
</dbReference>
<protein>
    <recommendedName>
        <fullName evidence="12">C2H2-type domain-containing protein</fullName>
    </recommendedName>
</protein>
<evidence type="ECO:0000256" key="10">
    <source>
        <dbReference type="ARBA" id="ARBA00023242"/>
    </source>
</evidence>
<evidence type="ECO:0000256" key="2">
    <source>
        <dbReference type="ARBA" id="ARBA00006991"/>
    </source>
</evidence>
<evidence type="ECO:0000256" key="5">
    <source>
        <dbReference type="ARBA" id="ARBA00022771"/>
    </source>
</evidence>
<dbReference type="FunFam" id="3.30.160.60:FF:001480">
    <property type="entry name" value="Si:cabz01071911.3"/>
    <property type="match status" value="1"/>
</dbReference>
<dbReference type="SMART" id="SM00355">
    <property type="entry name" value="ZnF_C2H2"/>
    <property type="match status" value="4"/>
</dbReference>
<evidence type="ECO:0000256" key="4">
    <source>
        <dbReference type="ARBA" id="ARBA00022737"/>
    </source>
</evidence>
<proteinExistence type="inferred from homology"/>
<keyword evidence="9" id="KW-0804">Transcription</keyword>
<evidence type="ECO:0000256" key="11">
    <source>
        <dbReference type="PROSITE-ProRule" id="PRU00042"/>
    </source>
</evidence>
<evidence type="ECO:0000313" key="13">
    <source>
        <dbReference type="EMBL" id="EFP06944.1"/>
    </source>
</evidence>
<dbReference type="GO" id="GO:0003677">
    <property type="term" value="F:DNA binding"/>
    <property type="evidence" value="ECO:0007669"/>
    <property type="project" value="UniProtKB-KW"/>
</dbReference>
<comment type="subcellular location">
    <subcellularLocation>
        <location evidence="1">Nucleus</location>
    </subcellularLocation>
</comment>
<dbReference type="SUPFAM" id="SSF57667">
    <property type="entry name" value="beta-beta-alpha zinc fingers"/>
    <property type="match status" value="3"/>
</dbReference>
<comment type="similarity">
    <text evidence="2">Belongs to the krueppel C2H2-type zinc-finger protein family.</text>
</comment>
<keyword evidence="8" id="KW-0238">DNA-binding</keyword>
<keyword evidence="5 11" id="KW-0863">Zinc-finger</keyword>
<evidence type="ECO:0000256" key="9">
    <source>
        <dbReference type="ARBA" id="ARBA00023163"/>
    </source>
</evidence>
<dbReference type="eggNOG" id="KOG1721">
    <property type="taxonomic scope" value="Eukaryota"/>
</dbReference>
<evidence type="ECO:0000256" key="3">
    <source>
        <dbReference type="ARBA" id="ARBA00022723"/>
    </source>
</evidence>
<dbReference type="PROSITE" id="PS50157">
    <property type="entry name" value="ZINC_FINGER_C2H2_2"/>
    <property type="match status" value="3"/>
</dbReference>
<dbReference type="InterPro" id="IPR050331">
    <property type="entry name" value="Zinc_finger"/>
</dbReference>
<name>E3MQK6_CAERE</name>
<dbReference type="AlphaFoldDB" id="E3MQK6"/>
<dbReference type="HOGENOM" id="CLU_069900_0_0_1"/>
<dbReference type="PANTHER" id="PTHR16515:SF49">
    <property type="entry name" value="GASTRULA ZINC FINGER PROTEIN XLCGF49.1-LIKE-RELATED"/>
    <property type="match status" value="1"/>
</dbReference>
<keyword evidence="3" id="KW-0479">Metal-binding</keyword>
<evidence type="ECO:0000256" key="8">
    <source>
        <dbReference type="ARBA" id="ARBA00023125"/>
    </source>
</evidence>
<dbReference type="InterPro" id="IPR036236">
    <property type="entry name" value="Znf_C2H2_sf"/>
</dbReference>
<keyword evidence="7" id="KW-0805">Transcription regulation</keyword>
<dbReference type="Proteomes" id="UP000008281">
    <property type="component" value="Unassembled WGS sequence"/>
</dbReference>
<dbReference type="OMA" id="MNENGAN"/>
<keyword evidence="10" id="KW-0539">Nucleus</keyword>
<gene>
    <name evidence="13" type="ORF">CRE_10400</name>
</gene>
<evidence type="ECO:0000256" key="6">
    <source>
        <dbReference type="ARBA" id="ARBA00022833"/>
    </source>
</evidence>
<dbReference type="OrthoDB" id="654211at2759"/>
<feature type="domain" description="C2H2-type" evidence="12">
    <location>
        <begin position="255"/>
        <end position="282"/>
    </location>
</feature>
<sequence length="322" mass="37516">MSAVAHQYDYQCHICFKTFTTLKGKRVATQRDPYQIIDFFYTGLTQHAVIHTGEKPFQCDVCSQKFRFKSNLFEHMSVHNGATPYACPYCGKACRLKGNLKKHLRTHVTSKEELEAAWKPFAKIDKTPDANRRRSQKIVNRLPLIDVSDDGTNYLPKIFLPKKSNTGIGELSDWIQRIENGSLIPQVDLDYKLHRLESSIYHNQTLISWTDLIEVAKPIPLEPYNCPKCQFQFMTKSDCVNHYNIEHQKCPEYNFYCEKCFRGFSNHSSYNQHMQYHDRTKVFIKSKEDESTTTTTTFTDPEIMIPTAEEFEMLMNENGANY</sequence>
<dbReference type="STRING" id="31234.E3MQK6"/>
<feature type="domain" description="C2H2-type" evidence="12">
    <location>
        <begin position="57"/>
        <end position="84"/>
    </location>
</feature>
<reference evidence="13" key="1">
    <citation type="submission" date="2007-07" db="EMBL/GenBank/DDBJ databases">
        <title>PCAP assembly of the Caenorhabditis remanei genome.</title>
        <authorList>
            <consortium name="The Caenorhabditis remanei Sequencing Consortium"/>
            <person name="Wilson R.K."/>
        </authorList>
    </citation>
    <scope>NUCLEOTIDE SEQUENCE [LARGE SCALE GENOMIC DNA]</scope>
    <source>
        <strain evidence="13">PB4641</strain>
    </source>
</reference>
<dbReference type="PANTHER" id="PTHR16515">
    <property type="entry name" value="PR DOMAIN ZINC FINGER PROTEIN"/>
    <property type="match status" value="1"/>
</dbReference>
<dbReference type="InParanoid" id="E3MQK6"/>
<evidence type="ECO:0000256" key="7">
    <source>
        <dbReference type="ARBA" id="ARBA00023015"/>
    </source>
</evidence>
<evidence type="ECO:0000259" key="12">
    <source>
        <dbReference type="PROSITE" id="PS50157"/>
    </source>
</evidence>
<dbReference type="FunFam" id="3.30.160.60:FF:000065">
    <property type="entry name" value="B-cell CLL/lymphoma 6, member B"/>
    <property type="match status" value="1"/>
</dbReference>
<dbReference type="Gene3D" id="3.30.160.60">
    <property type="entry name" value="Classic Zinc Finger"/>
    <property type="match status" value="4"/>
</dbReference>
<dbReference type="PROSITE" id="PS00028">
    <property type="entry name" value="ZINC_FINGER_C2H2_1"/>
    <property type="match status" value="3"/>
</dbReference>
<organism evidence="14">
    <name type="scientific">Caenorhabditis remanei</name>
    <name type="common">Caenorhabditis vulgaris</name>
    <dbReference type="NCBI Taxonomy" id="31234"/>
    <lineage>
        <taxon>Eukaryota</taxon>
        <taxon>Metazoa</taxon>
        <taxon>Ecdysozoa</taxon>
        <taxon>Nematoda</taxon>
        <taxon>Chromadorea</taxon>
        <taxon>Rhabditida</taxon>
        <taxon>Rhabditina</taxon>
        <taxon>Rhabditomorpha</taxon>
        <taxon>Rhabditoidea</taxon>
        <taxon>Rhabditidae</taxon>
        <taxon>Peloderinae</taxon>
        <taxon>Caenorhabditis</taxon>
    </lineage>
</organism>
<evidence type="ECO:0000313" key="14">
    <source>
        <dbReference type="Proteomes" id="UP000008281"/>
    </source>
</evidence>
<evidence type="ECO:0000256" key="1">
    <source>
        <dbReference type="ARBA" id="ARBA00004123"/>
    </source>
</evidence>
<dbReference type="GO" id="GO:0008270">
    <property type="term" value="F:zinc ion binding"/>
    <property type="evidence" value="ECO:0007669"/>
    <property type="project" value="UniProtKB-KW"/>
</dbReference>
<accession>E3MQK6</accession>
<keyword evidence="6" id="KW-0862">Zinc</keyword>
<dbReference type="GO" id="GO:0005634">
    <property type="term" value="C:nucleus"/>
    <property type="evidence" value="ECO:0007669"/>
    <property type="project" value="UniProtKB-SubCell"/>
</dbReference>
<keyword evidence="4" id="KW-0677">Repeat</keyword>
<dbReference type="Pfam" id="PF00096">
    <property type="entry name" value="zf-C2H2"/>
    <property type="match status" value="2"/>
</dbReference>
<dbReference type="InterPro" id="IPR013087">
    <property type="entry name" value="Znf_C2H2_type"/>
</dbReference>
<keyword evidence="14" id="KW-1185">Reference proteome</keyword>
<dbReference type="GO" id="GO:0010468">
    <property type="term" value="P:regulation of gene expression"/>
    <property type="evidence" value="ECO:0007669"/>
    <property type="project" value="TreeGrafter"/>
</dbReference>
<feature type="domain" description="C2H2-type" evidence="12">
    <location>
        <begin position="85"/>
        <end position="112"/>
    </location>
</feature>